<proteinExistence type="predicted"/>
<evidence type="ECO:0000313" key="2">
    <source>
        <dbReference type="EMBL" id="CVK33984.1"/>
    </source>
</evidence>
<accession>A0A0X3BR31</accession>
<feature type="region of interest" description="Disordered" evidence="1">
    <location>
        <begin position="66"/>
        <end position="107"/>
    </location>
</feature>
<feature type="compositionally biased region" description="Basic and acidic residues" evidence="1">
    <location>
        <begin position="25"/>
        <end position="35"/>
    </location>
</feature>
<protein>
    <submittedName>
        <fullName evidence="2">Uncharacterized protein</fullName>
    </submittedName>
</protein>
<dbReference type="Proteomes" id="UP000069850">
    <property type="component" value="Chromosome 1"/>
</dbReference>
<sequence length="173" mass="18130">MAEFWELPPHLPHQDRLGLLADDGPPERLHGDLGKSARRASPRQHLPGLRLLQQPPDMVEHLRVQGSATLRSRPATAARSPRSATRPTSPGSPVSSSATSSSASRRSTSRWVSHPLAFFYAAGAVLTPIGMIGGLGCALGEVRDGSAGALRARGAVVSRVHDGDAVPAVCNAV</sequence>
<feature type="region of interest" description="Disordered" evidence="1">
    <location>
        <begin position="1"/>
        <end position="49"/>
    </location>
</feature>
<dbReference type="AlphaFoldDB" id="A0A0X3BR31"/>
<gene>
    <name evidence="2" type="ORF">MMAB1_2771</name>
</gene>
<evidence type="ECO:0000313" key="3">
    <source>
        <dbReference type="Proteomes" id="UP000069850"/>
    </source>
</evidence>
<organism evidence="2 3">
    <name type="scientific">Methanoculleus bourgensis</name>
    <dbReference type="NCBI Taxonomy" id="83986"/>
    <lineage>
        <taxon>Archaea</taxon>
        <taxon>Methanobacteriati</taxon>
        <taxon>Methanobacteriota</taxon>
        <taxon>Stenosarchaea group</taxon>
        <taxon>Methanomicrobia</taxon>
        <taxon>Methanomicrobiales</taxon>
        <taxon>Methanomicrobiaceae</taxon>
        <taxon>Methanoculleus</taxon>
    </lineage>
</organism>
<dbReference type="KEGG" id="mema:MMAB1_2771"/>
<reference evidence="2 3" key="1">
    <citation type="submission" date="2016-01" db="EMBL/GenBank/DDBJ databases">
        <authorList>
            <person name="Manzoor S."/>
        </authorList>
    </citation>
    <scope>NUCLEOTIDE SEQUENCE [LARGE SCALE GENOMIC DNA]</scope>
    <source>
        <strain evidence="2">Methanoculleus sp MAB1</strain>
    </source>
</reference>
<dbReference type="EMBL" id="LT158599">
    <property type="protein sequence ID" value="CVK33984.1"/>
    <property type="molecule type" value="Genomic_DNA"/>
</dbReference>
<feature type="compositionally biased region" description="Low complexity" evidence="1">
    <location>
        <begin position="67"/>
        <end position="107"/>
    </location>
</feature>
<evidence type="ECO:0000256" key="1">
    <source>
        <dbReference type="SAM" id="MobiDB-lite"/>
    </source>
</evidence>
<name>A0A0X3BR31_9EURY</name>